<protein>
    <submittedName>
        <fullName evidence="1">Uncharacterized protein</fullName>
    </submittedName>
</protein>
<proteinExistence type="predicted"/>
<dbReference type="EMBL" id="BPVZ01000191">
    <property type="protein sequence ID" value="GKV45225.1"/>
    <property type="molecule type" value="Genomic_DNA"/>
</dbReference>
<dbReference type="AlphaFoldDB" id="A0AAV5M6Q7"/>
<keyword evidence="2" id="KW-1185">Reference proteome</keyword>
<sequence length="579" mass="63099">MSSSFFIRACELVILCVELCELIILHWSSVSSSFFIGVLSSCCVGAFSARHSSSKLCELVMLCLSFVSSSCYVGALSDRHAMLELCQLVMLCWSFVSSSCFVGALSARHDLLELCQLVILQRSFVSSSFFNRALSARHALLELCELVMLCWSSVSSSFSVRALEGQKPDTDSSGQMQERCRHLFESVDPLRFMLHIFQLDLGSASRTRQIELEFIMLLSSAARVGVLHHAFELGSSCLSSASCFQAWQLLMSSSAHELVLEQDAAPAPHLAARASALHNSCASSSQFVLLQTSQLALQQGFCNSCTSRKFVAHAPAGTSQLVEIFILASCLANHHHILLIARVFLNELHYKFLRCMPPRARRLLYYCRAELLCLAELGCCAATELDSLAELDCFGAVELGCCDGTELDFLPSWTIDELDCFAAAKLGCFAAVDLGDSFVIVELGSCFATAKLGDYFVTTELGAAWSLPSWRIALSLTSWTALSLLSWATALPSDCFVIAKLGGCFVAVDLGDCLVTAELVDNFAELGSCFISAKLGDYFGIDELGGCFVAAIKLELVLSHRGRNFHVMLDIAPCVPLFH</sequence>
<name>A0AAV5M6Q7_9ROSI</name>
<organism evidence="1 2">
    <name type="scientific">Rubroshorea leprosula</name>
    <dbReference type="NCBI Taxonomy" id="152421"/>
    <lineage>
        <taxon>Eukaryota</taxon>
        <taxon>Viridiplantae</taxon>
        <taxon>Streptophyta</taxon>
        <taxon>Embryophyta</taxon>
        <taxon>Tracheophyta</taxon>
        <taxon>Spermatophyta</taxon>
        <taxon>Magnoliopsida</taxon>
        <taxon>eudicotyledons</taxon>
        <taxon>Gunneridae</taxon>
        <taxon>Pentapetalae</taxon>
        <taxon>rosids</taxon>
        <taxon>malvids</taxon>
        <taxon>Malvales</taxon>
        <taxon>Dipterocarpaceae</taxon>
        <taxon>Rubroshorea</taxon>
    </lineage>
</organism>
<evidence type="ECO:0000313" key="2">
    <source>
        <dbReference type="Proteomes" id="UP001054252"/>
    </source>
</evidence>
<dbReference type="Proteomes" id="UP001054252">
    <property type="component" value="Unassembled WGS sequence"/>
</dbReference>
<gene>
    <name evidence="1" type="ORF">SLEP1_g52333</name>
</gene>
<accession>A0AAV5M6Q7</accession>
<reference evidence="1 2" key="1">
    <citation type="journal article" date="2021" name="Commun. Biol.">
        <title>The genome of Shorea leprosula (Dipterocarpaceae) highlights the ecological relevance of drought in aseasonal tropical rainforests.</title>
        <authorList>
            <person name="Ng K.K.S."/>
            <person name="Kobayashi M.J."/>
            <person name="Fawcett J.A."/>
            <person name="Hatakeyama M."/>
            <person name="Paape T."/>
            <person name="Ng C.H."/>
            <person name="Ang C.C."/>
            <person name="Tnah L.H."/>
            <person name="Lee C.T."/>
            <person name="Nishiyama T."/>
            <person name="Sese J."/>
            <person name="O'Brien M.J."/>
            <person name="Copetti D."/>
            <person name="Mohd Noor M.I."/>
            <person name="Ong R.C."/>
            <person name="Putra M."/>
            <person name="Sireger I.Z."/>
            <person name="Indrioko S."/>
            <person name="Kosugi Y."/>
            <person name="Izuno A."/>
            <person name="Isagi Y."/>
            <person name="Lee S.L."/>
            <person name="Shimizu K.K."/>
        </authorList>
    </citation>
    <scope>NUCLEOTIDE SEQUENCE [LARGE SCALE GENOMIC DNA]</scope>
    <source>
        <strain evidence="1">214</strain>
    </source>
</reference>
<comment type="caution">
    <text evidence="1">The sequence shown here is derived from an EMBL/GenBank/DDBJ whole genome shotgun (WGS) entry which is preliminary data.</text>
</comment>
<evidence type="ECO:0000313" key="1">
    <source>
        <dbReference type="EMBL" id="GKV45225.1"/>
    </source>
</evidence>